<protein>
    <recommendedName>
        <fullName evidence="1">Squalene monooxygenase</fullName>
        <ecNumber evidence="1">1.14.14.17</ecNumber>
    </recommendedName>
</protein>
<dbReference type="PANTHER" id="PTHR10835">
    <property type="entry name" value="SQUALENE MONOOXYGENASE"/>
    <property type="match status" value="1"/>
</dbReference>
<keyword evidence="1" id="KW-0285">Flavoprotein</keyword>
<dbReference type="EMBL" id="VDCV01000015">
    <property type="protein sequence ID" value="KAB5524356.1"/>
    <property type="molecule type" value="Genomic_DNA"/>
</dbReference>
<evidence type="ECO:0000256" key="1">
    <source>
        <dbReference type="RuleBase" id="RU367121"/>
    </source>
</evidence>
<dbReference type="Gene3D" id="3.50.50.60">
    <property type="entry name" value="FAD/NAD(P)-binding domain"/>
    <property type="match status" value="1"/>
</dbReference>
<dbReference type="AlphaFoldDB" id="A0A5N5K0J8"/>
<dbReference type="InterPro" id="IPR036188">
    <property type="entry name" value="FAD/NAD-bd_sf"/>
</dbReference>
<dbReference type="GO" id="GO:0004506">
    <property type="term" value="F:squalene monooxygenase activity"/>
    <property type="evidence" value="ECO:0007669"/>
    <property type="project" value="UniProtKB-UniRule"/>
</dbReference>
<dbReference type="InterPro" id="IPR040125">
    <property type="entry name" value="Squalene_monox"/>
</dbReference>
<dbReference type="PANTHER" id="PTHR10835:SF29">
    <property type="entry name" value="SQUALENE MONOOXYGENASE"/>
    <property type="match status" value="1"/>
</dbReference>
<evidence type="ECO:0000259" key="2">
    <source>
        <dbReference type="Pfam" id="PF01266"/>
    </source>
</evidence>
<dbReference type="GO" id="GO:0016126">
    <property type="term" value="P:sterol biosynthetic process"/>
    <property type="evidence" value="ECO:0007669"/>
    <property type="project" value="UniProtKB-UniRule"/>
</dbReference>
<keyword evidence="1" id="KW-1133">Transmembrane helix</keyword>
<dbReference type="GO" id="GO:0050660">
    <property type="term" value="F:flavin adenine dinucleotide binding"/>
    <property type="evidence" value="ECO:0007669"/>
    <property type="project" value="UniProtKB-UniRule"/>
</dbReference>
<comment type="subcellular location">
    <subcellularLocation>
        <location evidence="1">Membrane</location>
        <topology evidence="1">Multi-pass membrane protein</topology>
    </subcellularLocation>
</comment>
<evidence type="ECO:0000313" key="3">
    <source>
        <dbReference type="EMBL" id="KAB5524356.1"/>
    </source>
</evidence>
<proteinExistence type="inferred from homology"/>
<comment type="caution">
    <text evidence="3">The sequence shown here is derived from an EMBL/GenBank/DDBJ whole genome shotgun (WGS) entry which is preliminary data.</text>
</comment>
<comment type="similarity">
    <text evidence="1">Belongs to the squalene monooxygenase family.</text>
</comment>
<comment type="caution">
    <text evidence="1">Lacks conserved residue(s) required for the propagation of feature annotation.</text>
</comment>
<dbReference type="InterPro" id="IPR006076">
    <property type="entry name" value="FAD-dep_OxRdtase"/>
</dbReference>
<dbReference type="Pfam" id="PF01266">
    <property type="entry name" value="DAO"/>
    <property type="match status" value="1"/>
</dbReference>
<keyword evidence="1" id="KW-0812">Transmembrane</keyword>
<dbReference type="GO" id="GO:0016020">
    <property type="term" value="C:membrane"/>
    <property type="evidence" value="ECO:0007669"/>
    <property type="project" value="UniProtKB-SubCell"/>
</dbReference>
<sequence>MDSKHIFGGVVAAFLFGFVVLYSSRRREKIKASEKTRTKKNLKSSGNGVCRSNFAGNTDVIIVGAGVAGSALAYALAKDGWRVHVVERDLTKPDRIVGEFLHAGGCIKLAELGLEGEELLAMGLILRQSSVSLQFTKMGKEVQFHIPPMRVAEAFTMAASFKNCVKKLHLFPSIRPFPCNL</sequence>
<dbReference type="EC" id="1.14.14.17" evidence="1"/>
<keyword evidence="1" id="KW-0274">FAD</keyword>
<dbReference type="UniPathway" id="UPA00767">
    <property type="reaction ID" value="UER00752"/>
</dbReference>
<feature type="domain" description="FAD dependent oxidoreductase" evidence="2">
    <location>
        <begin position="59"/>
        <end position="89"/>
    </location>
</feature>
<accession>A0A5N5K0J8</accession>
<comment type="catalytic activity">
    <reaction evidence="1">
        <text>squalene + reduced [NADPH--hemoprotein reductase] + O2 = (S)-2,3-epoxysqualene + oxidized [NADPH--hemoprotein reductase] + H2O + H(+)</text>
        <dbReference type="Rhea" id="RHEA:25282"/>
        <dbReference type="Rhea" id="RHEA-COMP:11964"/>
        <dbReference type="Rhea" id="RHEA-COMP:11965"/>
        <dbReference type="ChEBI" id="CHEBI:15377"/>
        <dbReference type="ChEBI" id="CHEBI:15378"/>
        <dbReference type="ChEBI" id="CHEBI:15379"/>
        <dbReference type="ChEBI" id="CHEBI:15440"/>
        <dbReference type="ChEBI" id="CHEBI:15441"/>
        <dbReference type="ChEBI" id="CHEBI:57618"/>
        <dbReference type="ChEBI" id="CHEBI:58210"/>
        <dbReference type="EC" id="1.14.14.17"/>
    </reaction>
</comment>
<dbReference type="Proteomes" id="UP000326939">
    <property type="component" value="Chromosome 15"/>
</dbReference>
<feature type="transmembrane region" description="Helical" evidence="1">
    <location>
        <begin position="6"/>
        <end position="23"/>
    </location>
</feature>
<keyword evidence="1" id="KW-0472">Membrane</keyword>
<keyword evidence="4" id="KW-1185">Reference proteome</keyword>
<keyword evidence="1" id="KW-0560">Oxidoreductase</keyword>
<organism evidence="3 4">
    <name type="scientific">Salix brachista</name>
    <dbReference type="NCBI Taxonomy" id="2182728"/>
    <lineage>
        <taxon>Eukaryota</taxon>
        <taxon>Viridiplantae</taxon>
        <taxon>Streptophyta</taxon>
        <taxon>Embryophyta</taxon>
        <taxon>Tracheophyta</taxon>
        <taxon>Spermatophyta</taxon>
        <taxon>Magnoliopsida</taxon>
        <taxon>eudicotyledons</taxon>
        <taxon>Gunneridae</taxon>
        <taxon>Pentapetalae</taxon>
        <taxon>rosids</taxon>
        <taxon>fabids</taxon>
        <taxon>Malpighiales</taxon>
        <taxon>Salicaceae</taxon>
        <taxon>Saliceae</taxon>
        <taxon>Salix</taxon>
    </lineage>
</organism>
<evidence type="ECO:0000313" key="4">
    <source>
        <dbReference type="Proteomes" id="UP000326939"/>
    </source>
</evidence>
<gene>
    <name evidence="3" type="ORF">DKX38_022105</name>
</gene>
<dbReference type="GO" id="GO:0005783">
    <property type="term" value="C:endoplasmic reticulum"/>
    <property type="evidence" value="ECO:0007669"/>
    <property type="project" value="TreeGrafter"/>
</dbReference>
<comment type="function">
    <text evidence="1">Catalyzes the stereospecific oxidation of squalene to (S)-2,3-epoxysqualene, and is considered to be a rate-limiting enzyme in steroid biosynthesis.</text>
</comment>
<name>A0A5N5K0J8_9ROSI</name>
<comment type="cofactor">
    <cofactor evidence="1">
        <name>FAD</name>
        <dbReference type="ChEBI" id="CHEBI:57692"/>
    </cofactor>
</comment>
<dbReference type="SUPFAM" id="SSF51905">
    <property type="entry name" value="FAD/NAD(P)-binding domain"/>
    <property type="match status" value="1"/>
</dbReference>
<reference evidence="4" key="1">
    <citation type="journal article" date="2019" name="Gigascience">
        <title>De novo genome assembly of the endangered Acer yangbiense, a plant species with extremely small populations endemic to Yunnan Province, China.</title>
        <authorList>
            <person name="Yang J."/>
            <person name="Wariss H.M."/>
            <person name="Tao L."/>
            <person name="Zhang R."/>
            <person name="Yun Q."/>
            <person name="Hollingsworth P."/>
            <person name="Dao Z."/>
            <person name="Luo G."/>
            <person name="Guo H."/>
            <person name="Ma Y."/>
            <person name="Sun W."/>
        </authorList>
    </citation>
    <scope>NUCLEOTIDE SEQUENCE [LARGE SCALE GENOMIC DNA]</scope>
    <source>
        <strain evidence="4">cv. br00</strain>
    </source>
</reference>